<evidence type="ECO:0000313" key="1">
    <source>
        <dbReference type="EMBL" id="KAF7366452.1"/>
    </source>
</evidence>
<name>A0A8H6YWE8_9AGAR</name>
<accession>A0A8H6YWE8</accession>
<reference evidence="1" key="1">
    <citation type="submission" date="2020-05" db="EMBL/GenBank/DDBJ databases">
        <title>Mycena genomes resolve the evolution of fungal bioluminescence.</title>
        <authorList>
            <person name="Tsai I.J."/>
        </authorList>
    </citation>
    <scope>NUCLEOTIDE SEQUENCE</scope>
    <source>
        <strain evidence="1">160909Yilan</strain>
    </source>
</reference>
<comment type="caution">
    <text evidence="1">The sequence shown here is derived from an EMBL/GenBank/DDBJ whole genome shotgun (WGS) entry which is preliminary data.</text>
</comment>
<organism evidence="1 2">
    <name type="scientific">Mycena sanguinolenta</name>
    <dbReference type="NCBI Taxonomy" id="230812"/>
    <lineage>
        <taxon>Eukaryota</taxon>
        <taxon>Fungi</taxon>
        <taxon>Dikarya</taxon>
        <taxon>Basidiomycota</taxon>
        <taxon>Agaricomycotina</taxon>
        <taxon>Agaricomycetes</taxon>
        <taxon>Agaricomycetidae</taxon>
        <taxon>Agaricales</taxon>
        <taxon>Marasmiineae</taxon>
        <taxon>Mycenaceae</taxon>
        <taxon>Mycena</taxon>
    </lineage>
</organism>
<proteinExistence type="predicted"/>
<protein>
    <submittedName>
        <fullName evidence="1">Cytochrome p450</fullName>
    </submittedName>
</protein>
<dbReference type="GO" id="GO:0020037">
    <property type="term" value="F:heme binding"/>
    <property type="evidence" value="ECO:0007669"/>
    <property type="project" value="InterPro"/>
</dbReference>
<keyword evidence="2" id="KW-1185">Reference proteome</keyword>
<dbReference type="Gene3D" id="1.10.630.10">
    <property type="entry name" value="Cytochrome P450"/>
    <property type="match status" value="1"/>
</dbReference>
<dbReference type="Proteomes" id="UP000623467">
    <property type="component" value="Unassembled WGS sequence"/>
</dbReference>
<dbReference type="GO" id="GO:0004497">
    <property type="term" value="F:monooxygenase activity"/>
    <property type="evidence" value="ECO:0007669"/>
    <property type="project" value="InterPro"/>
</dbReference>
<dbReference type="GO" id="GO:0005506">
    <property type="term" value="F:iron ion binding"/>
    <property type="evidence" value="ECO:0007669"/>
    <property type="project" value="InterPro"/>
</dbReference>
<evidence type="ECO:0000313" key="2">
    <source>
        <dbReference type="Proteomes" id="UP000623467"/>
    </source>
</evidence>
<dbReference type="EMBL" id="JACAZH010000006">
    <property type="protein sequence ID" value="KAF7366452.1"/>
    <property type="molecule type" value="Genomic_DNA"/>
</dbReference>
<dbReference type="AlphaFoldDB" id="A0A8H6YWE8"/>
<dbReference type="InterPro" id="IPR036396">
    <property type="entry name" value="Cyt_P450_sf"/>
</dbReference>
<sequence>MGGMVILATAYGIDVLQEDDPYMAISEKAADAINRTTTRGSFLLDSLPSCVLCAFISYTNHLAILHDEATYSPHPDQFIPERWLTKDGKINSEMRDAGVTWGFRKMCVLAGTWHNGRCGSAWPRFSRPSTSAKACREIYFGARVAPVVDWGELVLTWVDSYLVPRRCDTLLRSKAA</sequence>
<dbReference type="GO" id="GO:0016705">
    <property type="term" value="F:oxidoreductase activity, acting on paired donors, with incorporation or reduction of molecular oxygen"/>
    <property type="evidence" value="ECO:0007669"/>
    <property type="project" value="InterPro"/>
</dbReference>
<gene>
    <name evidence="1" type="ORF">MSAN_00902200</name>
</gene>
<dbReference type="SUPFAM" id="SSF48264">
    <property type="entry name" value="Cytochrome P450"/>
    <property type="match status" value="1"/>
</dbReference>
<dbReference type="OrthoDB" id="1055148at2759"/>